<gene>
    <name evidence="5" type="ORF">FXN61_09065</name>
</gene>
<protein>
    <submittedName>
        <fullName evidence="5">TetR/AcrR family transcriptional regulator</fullName>
    </submittedName>
</protein>
<evidence type="ECO:0000313" key="6">
    <source>
        <dbReference type="Proteomes" id="UP001515943"/>
    </source>
</evidence>
<feature type="region of interest" description="Disordered" evidence="3">
    <location>
        <begin position="33"/>
        <end position="104"/>
    </location>
</feature>
<feature type="compositionally biased region" description="Basic residues" evidence="3">
    <location>
        <begin position="84"/>
        <end position="94"/>
    </location>
</feature>
<dbReference type="Proteomes" id="UP001515943">
    <property type="component" value="Unassembled WGS sequence"/>
</dbReference>
<evidence type="ECO:0000256" key="2">
    <source>
        <dbReference type="PROSITE-ProRule" id="PRU00335"/>
    </source>
</evidence>
<keyword evidence="6" id="KW-1185">Reference proteome</keyword>
<accession>A0ABX1FDI0</accession>
<dbReference type="SUPFAM" id="SSF46689">
    <property type="entry name" value="Homeodomain-like"/>
    <property type="match status" value="1"/>
</dbReference>
<dbReference type="Pfam" id="PF00440">
    <property type="entry name" value="TetR_N"/>
    <property type="match status" value="1"/>
</dbReference>
<dbReference type="InterPro" id="IPR001647">
    <property type="entry name" value="HTH_TetR"/>
</dbReference>
<proteinExistence type="predicted"/>
<keyword evidence="1 2" id="KW-0238">DNA-binding</keyword>
<feature type="compositionally biased region" description="Basic and acidic residues" evidence="3">
    <location>
        <begin position="35"/>
        <end position="52"/>
    </location>
</feature>
<sequence>MPERGQVRDRVRCCRCRAGFVAGGAGLLRHAHPVRQADRRVPADATEAREHVGAGQQRDAAGVAPREAEGGRHVEAGADQRRQVQQRRGRHRDRTGKPDDPRRQRHLARVLALASREQPGIRTDLRGHFRHPFAIHRPRVDRNHLVPLIVPPILHSQSVRRWEDALPEETSSRSDARRNRKRLLDAATHVLRAEPATATMQSIARKAALSQATAYRHFPSVEALVTAYHEDVIASLVEHGERSRKSGKELFEHQAARWVKLQNVHGPVIVRFWSQRGFLERLHSADVTTARSCEAWDRALRGVLIDLALPDALLSVARFLHNALFDPREIIDLTKTAGLPDEQVVRRLSDAFYGALTGWASR</sequence>
<organism evidence="5 6">
    <name type="scientific">Lentzea indica</name>
    <dbReference type="NCBI Taxonomy" id="2604800"/>
    <lineage>
        <taxon>Bacteria</taxon>
        <taxon>Bacillati</taxon>
        <taxon>Actinomycetota</taxon>
        <taxon>Actinomycetes</taxon>
        <taxon>Pseudonocardiales</taxon>
        <taxon>Pseudonocardiaceae</taxon>
        <taxon>Lentzea</taxon>
    </lineage>
</organism>
<feature type="domain" description="HTH tetR-type" evidence="4">
    <location>
        <begin position="177"/>
        <end position="236"/>
    </location>
</feature>
<evidence type="ECO:0000256" key="1">
    <source>
        <dbReference type="ARBA" id="ARBA00023125"/>
    </source>
</evidence>
<dbReference type="EMBL" id="VSRL01000023">
    <property type="protein sequence ID" value="NKE56979.1"/>
    <property type="molecule type" value="Genomic_DNA"/>
</dbReference>
<feature type="DNA-binding region" description="H-T-H motif" evidence="2">
    <location>
        <begin position="199"/>
        <end position="218"/>
    </location>
</feature>
<evidence type="ECO:0000259" key="4">
    <source>
        <dbReference type="PROSITE" id="PS50977"/>
    </source>
</evidence>
<dbReference type="PROSITE" id="PS50977">
    <property type="entry name" value="HTH_TETR_2"/>
    <property type="match status" value="1"/>
</dbReference>
<evidence type="ECO:0000313" key="5">
    <source>
        <dbReference type="EMBL" id="NKE56979.1"/>
    </source>
</evidence>
<evidence type="ECO:0000256" key="3">
    <source>
        <dbReference type="SAM" id="MobiDB-lite"/>
    </source>
</evidence>
<dbReference type="Gene3D" id="1.10.357.10">
    <property type="entry name" value="Tetracycline Repressor, domain 2"/>
    <property type="match status" value="1"/>
</dbReference>
<reference evidence="5 6" key="1">
    <citation type="submission" date="2019-08" db="EMBL/GenBank/DDBJ databases">
        <title>Lentzea from Indian Himalayas.</title>
        <authorList>
            <person name="Mandal S."/>
            <person name="Mallick Gupta A."/>
            <person name="Maiti P.K."/>
            <person name="Sarkar J."/>
            <person name="Mandal S."/>
        </authorList>
    </citation>
    <scope>NUCLEOTIDE SEQUENCE [LARGE SCALE GENOMIC DNA]</scope>
    <source>
        <strain evidence="5 6">PSKA42</strain>
    </source>
</reference>
<feature type="compositionally biased region" description="Basic and acidic residues" evidence="3">
    <location>
        <begin position="66"/>
        <end position="82"/>
    </location>
</feature>
<dbReference type="InterPro" id="IPR009057">
    <property type="entry name" value="Homeodomain-like_sf"/>
</dbReference>
<comment type="caution">
    <text evidence="5">The sequence shown here is derived from an EMBL/GenBank/DDBJ whole genome shotgun (WGS) entry which is preliminary data.</text>
</comment>
<name>A0ABX1FDI0_9PSEU</name>